<accession>A0A1J1HYY8</accession>
<name>A0A1J1HYY8_9DIPT</name>
<organism evidence="1 2">
    <name type="scientific">Clunio marinus</name>
    <dbReference type="NCBI Taxonomy" id="568069"/>
    <lineage>
        <taxon>Eukaryota</taxon>
        <taxon>Metazoa</taxon>
        <taxon>Ecdysozoa</taxon>
        <taxon>Arthropoda</taxon>
        <taxon>Hexapoda</taxon>
        <taxon>Insecta</taxon>
        <taxon>Pterygota</taxon>
        <taxon>Neoptera</taxon>
        <taxon>Endopterygota</taxon>
        <taxon>Diptera</taxon>
        <taxon>Nematocera</taxon>
        <taxon>Chironomoidea</taxon>
        <taxon>Chironomidae</taxon>
        <taxon>Clunio</taxon>
    </lineage>
</organism>
<keyword evidence="2" id="KW-1185">Reference proteome</keyword>
<gene>
    <name evidence="1" type="ORF">CLUMA_CG006094</name>
</gene>
<reference evidence="1 2" key="1">
    <citation type="submission" date="2015-04" db="EMBL/GenBank/DDBJ databases">
        <authorList>
            <person name="Syromyatnikov M.Y."/>
            <person name="Popov V.N."/>
        </authorList>
    </citation>
    <scope>NUCLEOTIDE SEQUENCE [LARGE SCALE GENOMIC DNA]</scope>
</reference>
<dbReference type="AlphaFoldDB" id="A0A1J1HYY8"/>
<evidence type="ECO:0000313" key="1">
    <source>
        <dbReference type="EMBL" id="CRK92540.1"/>
    </source>
</evidence>
<dbReference type="EMBL" id="CVRI01000030">
    <property type="protein sequence ID" value="CRK92540.1"/>
    <property type="molecule type" value="Genomic_DNA"/>
</dbReference>
<protein>
    <submittedName>
        <fullName evidence="1">CLUMA_CG006094, isoform A</fullName>
    </submittedName>
</protein>
<evidence type="ECO:0000313" key="2">
    <source>
        <dbReference type="Proteomes" id="UP000183832"/>
    </source>
</evidence>
<sequence>MLKLLGSLSMQNENKLKEMLVEYLKTLLILNICEAFRHSTSQRDHPKGMSQQFVALISQMNIFGIINFIDY</sequence>
<dbReference type="Proteomes" id="UP000183832">
    <property type="component" value="Unassembled WGS sequence"/>
</dbReference>
<proteinExistence type="predicted"/>